<feature type="transmembrane region" description="Helical" evidence="1">
    <location>
        <begin position="213"/>
        <end position="231"/>
    </location>
</feature>
<feature type="transmembrane region" description="Helical" evidence="1">
    <location>
        <begin position="58"/>
        <end position="79"/>
    </location>
</feature>
<keyword evidence="1" id="KW-0472">Membrane</keyword>
<evidence type="ECO:0000313" key="2">
    <source>
        <dbReference type="EMBL" id="SET92732.1"/>
    </source>
</evidence>
<feature type="transmembrane region" description="Helical" evidence="1">
    <location>
        <begin position="152"/>
        <end position="172"/>
    </location>
</feature>
<evidence type="ECO:0000256" key="1">
    <source>
        <dbReference type="SAM" id="Phobius"/>
    </source>
</evidence>
<reference evidence="2 3" key="1">
    <citation type="submission" date="2016-10" db="EMBL/GenBank/DDBJ databases">
        <authorList>
            <person name="Varghese N."/>
            <person name="Submissions S."/>
        </authorList>
    </citation>
    <scope>NUCLEOTIDE SEQUENCE [LARGE SCALE GENOMIC DNA]</scope>
    <source>
        <strain evidence="2 3">ATCC 19403</strain>
    </source>
</reference>
<gene>
    <name evidence="2" type="ORF">SAMN02745906_3078</name>
</gene>
<name>A0ABY1CCF5_9FIRM</name>
<keyword evidence="1" id="KW-1133">Transmembrane helix</keyword>
<evidence type="ECO:0000313" key="3">
    <source>
        <dbReference type="Proteomes" id="UP000198970"/>
    </source>
</evidence>
<feature type="transmembrane region" description="Helical" evidence="1">
    <location>
        <begin position="27"/>
        <end position="46"/>
    </location>
</feature>
<keyword evidence="3" id="KW-1185">Reference proteome</keyword>
<dbReference type="RefSeq" id="WP_100042807.1">
    <property type="nucleotide sequence ID" value="NZ_LT630003.1"/>
</dbReference>
<proteinExistence type="predicted"/>
<protein>
    <submittedName>
        <fullName evidence="2">TraX protein</fullName>
    </submittedName>
</protein>
<sequence>MVWENISTHFFYCSALAIHYTKDRKKYLLKLYVSSIIMGFIDVILIEIDTLSKSHYLYYITNNIFRVIFTIAILISIIDKIIENKKKGYRFLLYYVLWQIVSAIVIIPNVVYSTFFDLILTPICGSILFLEGGIIFVILGIGIYYCCFNKKLFSVFYIVFCFLHFILFASGFTTRVLYRIDFWGYQRTYEFLKYVCDNIIQIEFSIPKVNLEYILFNNYQWMMLAALPILLLYDGKKGRGYKYFFYVFYPVHIAILYLIGCMKCLT</sequence>
<accession>A0ABY1CCF5</accession>
<dbReference type="Proteomes" id="UP000198970">
    <property type="component" value="Chromosome I"/>
</dbReference>
<feature type="transmembrane region" description="Helical" evidence="1">
    <location>
        <begin position="118"/>
        <end position="145"/>
    </location>
</feature>
<keyword evidence="1" id="KW-0812">Transmembrane</keyword>
<feature type="transmembrane region" description="Helical" evidence="1">
    <location>
        <begin position="243"/>
        <end position="260"/>
    </location>
</feature>
<feature type="transmembrane region" description="Helical" evidence="1">
    <location>
        <begin position="91"/>
        <end position="112"/>
    </location>
</feature>
<organism evidence="2 3">
    <name type="scientific">Lacrimispora sphenoides JCM 1415</name>
    <dbReference type="NCBI Taxonomy" id="1297793"/>
    <lineage>
        <taxon>Bacteria</taxon>
        <taxon>Bacillati</taxon>
        <taxon>Bacillota</taxon>
        <taxon>Clostridia</taxon>
        <taxon>Lachnospirales</taxon>
        <taxon>Lachnospiraceae</taxon>
        <taxon>Lacrimispora</taxon>
    </lineage>
</organism>
<dbReference type="EMBL" id="LT630003">
    <property type="protein sequence ID" value="SET92732.1"/>
    <property type="molecule type" value="Genomic_DNA"/>
</dbReference>